<feature type="region of interest" description="Disordered" evidence="5">
    <location>
        <begin position="320"/>
        <end position="359"/>
    </location>
</feature>
<dbReference type="SUPFAM" id="SSF88697">
    <property type="entry name" value="PUA domain-like"/>
    <property type="match status" value="1"/>
</dbReference>
<dbReference type="PANTHER" id="PTHR23327">
    <property type="entry name" value="RING FINGER PROTEIN 127"/>
    <property type="match status" value="1"/>
</dbReference>
<dbReference type="PROSITE" id="PS00518">
    <property type="entry name" value="ZF_RING_1"/>
    <property type="match status" value="1"/>
</dbReference>
<accession>A0A8B7PJF2</accession>
<evidence type="ECO:0000313" key="8">
    <source>
        <dbReference type="Proteomes" id="UP000694843"/>
    </source>
</evidence>
<dbReference type="SUPFAM" id="SSF57850">
    <property type="entry name" value="RING/U-box"/>
    <property type="match status" value="1"/>
</dbReference>
<evidence type="ECO:0000313" key="10">
    <source>
        <dbReference type="RefSeq" id="XP_047740416.1"/>
    </source>
</evidence>
<dbReference type="GO" id="GO:0005737">
    <property type="term" value="C:cytoplasm"/>
    <property type="evidence" value="ECO:0007669"/>
    <property type="project" value="UniProtKB-ARBA"/>
</dbReference>
<keyword evidence="2 4" id="KW-0863">Zinc-finger</keyword>
<dbReference type="InterPro" id="IPR046336">
    <property type="entry name" value="Lon_prtase_N_sf"/>
</dbReference>
<feature type="region of interest" description="Disordered" evidence="5">
    <location>
        <begin position="279"/>
        <end position="302"/>
    </location>
</feature>
<evidence type="ECO:0000256" key="4">
    <source>
        <dbReference type="PROSITE-ProRule" id="PRU00175"/>
    </source>
</evidence>
<dbReference type="SUPFAM" id="SSF48452">
    <property type="entry name" value="TPR-like"/>
    <property type="match status" value="1"/>
</dbReference>
<dbReference type="InterPro" id="IPR015947">
    <property type="entry name" value="PUA-like_sf"/>
</dbReference>
<dbReference type="InterPro" id="IPR013083">
    <property type="entry name" value="Znf_RING/FYVE/PHD"/>
</dbReference>
<dbReference type="RefSeq" id="XP_018025476.2">
    <property type="nucleotide sequence ID" value="XM_018169987.2"/>
</dbReference>
<protein>
    <submittedName>
        <fullName evidence="9">LON peptidase N-terminal domain and RING finger protein 2 isoform X1</fullName>
    </submittedName>
    <submittedName>
        <fullName evidence="10">LON peptidase N-terminal domain and RING finger protein 2 isoform X2</fullName>
    </submittedName>
</protein>
<dbReference type="GO" id="GO:0061630">
    <property type="term" value="F:ubiquitin protein ligase activity"/>
    <property type="evidence" value="ECO:0007669"/>
    <property type="project" value="TreeGrafter"/>
</dbReference>
<dbReference type="PANTHER" id="PTHR23327:SF42">
    <property type="entry name" value="LON PEPTIDASE N-TERMINAL DOMAIN AND RING FINGER PROTEIN C14F5.10C"/>
    <property type="match status" value="1"/>
</dbReference>
<evidence type="ECO:0000313" key="9">
    <source>
        <dbReference type="RefSeq" id="XP_018025476.2"/>
    </source>
</evidence>
<dbReference type="InterPro" id="IPR019734">
    <property type="entry name" value="TPR_rpt"/>
</dbReference>
<feature type="compositionally biased region" description="Basic and acidic residues" evidence="5">
    <location>
        <begin position="328"/>
        <end position="349"/>
    </location>
</feature>
<dbReference type="SMART" id="SM00184">
    <property type="entry name" value="RING"/>
    <property type="match status" value="2"/>
</dbReference>
<dbReference type="Gene3D" id="1.25.40.10">
    <property type="entry name" value="Tetratricopeptide repeat domain"/>
    <property type="match status" value="1"/>
</dbReference>
<dbReference type="InterPro" id="IPR003111">
    <property type="entry name" value="Lon_prtase_N"/>
</dbReference>
<feature type="domain" description="RING-type" evidence="6">
    <location>
        <begin position="421"/>
        <end position="459"/>
    </location>
</feature>
<dbReference type="Gene3D" id="3.30.40.10">
    <property type="entry name" value="Zinc/RING finger domain, C3HC4 (zinc finger)"/>
    <property type="match status" value="1"/>
</dbReference>
<dbReference type="Pfam" id="PF02190">
    <property type="entry name" value="LON_substr_bdg"/>
    <property type="match status" value="1"/>
</dbReference>
<dbReference type="OMA" id="WGKGHYR"/>
<feature type="domain" description="Lon N-terminal" evidence="7">
    <location>
        <begin position="509"/>
        <end position="711"/>
    </location>
</feature>
<feature type="compositionally biased region" description="Polar residues" evidence="5">
    <location>
        <begin position="284"/>
        <end position="299"/>
    </location>
</feature>
<dbReference type="GO" id="GO:0008270">
    <property type="term" value="F:zinc ion binding"/>
    <property type="evidence" value="ECO:0007669"/>
    <property type="project" value="UniProtKB-KW"/>
</dbReference>
<dbReference type="CDD" id="cd16514">
    <property type="entry name" value="RING-HC_LONFs_rpt2"/>
    <property type="match status" value="1"/>
</dbReference>
<dbReference type="RefSeq" id="XP_047740416.1">
    <property type="nucleotide sequence ID" value="XM_047884460.1"/>
</dbReference>
<evidence type="ECO:0000256" key="5">
    <source>
        <dbReference type="SAM" id="MobiDB-lite"/>
    </source>
</evidence>
<dbReference type="OrthoDB" id="264917at2759"/>
<evidence type="ECO:0000259" key="6">
    <source>
        <dbReference type="PROSITE" id="PS50089"/>
    </source>
</evidence>
<proteinExistence type="predicted"/>
<name>A0A8B7PJF2_HYAAZ</name>
<evidence type="ECO:0000256" key="2">
    <source>
        <dbReference type="ARBA" id="ARBA00022771"/>
    </source>
</evidence>
<dbReference type="SMART" id="SM00028">
    <property type="entry name" value="TPR"/>
    <property type="match status" value="3"/>
</dbReference>
<dbReference type="PROSITE" id="PS51787">
    <property type="entry name" value="LON_N"/>
    <property type="match status" value="1"/>
</dbReference>
<keyword evidence="3" id="KW-0862">Zinc</keyword>
<keyword evidence="1" id="KW-0479">Metal-binding</keyword>
<dbReference type="InterPro" id="IPR017907">
    <property type="entry name" value="Znf_RING_CS"/>
</dbReference>
<dbReference type="InterPro" id="IPR011990">
    <property type="entry name" value="TPR-like_helical_dom_sf"/>
</dbReference>
<gene>
    <name evidence="9 10" type="primary">LOC108681031</name>
</gene>
<dbReference type="PROSITE" id="PS50089">
    <property type="entry name" value="ZF_RING_2"/>
    <property type="match status" value="1"/>
</dbReference>
<dbReference type="Proteomes" id="UP000694843">
    <property type="component" value="Unplaced"/>
</dbReference>
<dbReference type="KEGG" id="hazt:108681031"/>
<dbReference type="Gene3D" id="2.30.130.40">
    <property type="entry name" value="LON domain-like"/>
    <property type="match status" value="1"/>
</dbReference>
<dbReference type="AlphaFoldDB" id="A0A8B7PJF2"/>
<dbReference type="SMART" id="SM00464">
    <property type="entry name" value="LON"/>
    <property type="match status" value="1"/>
</dbReference>
<keyword evidence="8" id="KW-1185">Reference proteome</keyword>
<reference evidence="9 10" key="1">
    <citation type="submission" date="2025-04" db="UniProtKB">
        <authorList>
            <consortium name="RefSeq"/>
        </authorList>
    </citation>
    <scope>IDENTIFICATION</scope>
    <source>
        <tissue evidence="9 10">Whole organism</tissue>
    </source>
</reference>
<dbReference type="GeneID" id="108681031"/>
<dbReference type="InterPro" id="IPR001841">
    <property type="entry name" value="Znf_RING"/>
</dbReference>
<organism evidence="8 9">
    <name type="scientific">Hyalella azteca</name>
    <name type="common">Amphipod</name>
    <dbReference type="NCBI Taxonomy" id="294128"/>
    <lineage>
        <taxon>Eukaryota</taxon>
        <taxon>Metazoa</taxon>
        <taxon>Ecdysozoa</taxon>
        <taxon>Arthropoda</taxon>
        <taxon>Crustacea</taxon>
        <taxon>Multicrustacea</taxon>
        <taxon>Malacostraca</taxon>
        <taxon>Eumalacostraca</taxon>
        <taxon>Peracarida</taxon>
        <taxon>Amphipoda</taxon>
        <taxon>Senticaudata</taxon>
        <taxon>Talitrida</taxon>
        <taxon>Talitroidea</taxon>
        <taxon>Hyalellidae</taxon>
        <taxon>Hyalella</taxon>
    </lineage>
</organism>
<evidence type="ECO:0000256" key="3">
    <source>
        <dbReference type="ARBA" id="ARBA00022833"/>
    </source>
</evidence>
<sequence length="722" mass="81302">MALASQHESTIDTANLERSSYSMASNCKAVRIADLIYLAETRDFQRCLEGLRNAYMNLGLSFDDTLSVIKKIVEKVREDVKDCLSSIAHDPIVCSGCYSFMFEAVTFPCGHTSCGNCSKAACLLCSERFQCNERQKNIVIALVVKHFWSNECQGIVLRNAGSDKLKHKLYREAVDLYDQSLTKYPGDHIALANRAHALLCLGRPAEALADADAAIASCPLWARGHARRSSALQALGRAEEACAALLLCTAICEDQASLQFTEDLANMVHRLLVGESKRNKSRRQTSLLHESSSTATSSPEHLPRDGFLFASGFASSSSTSAMDTSDPLGHHTSDSLGHHTSDSLGHHTSDPLSRPASGSGHFKKIWKELSLRTSDQPPRPHFLRNVLARYTTGIEAIRENCHASHTKLPVNHDLKPDDLECSLCMRLLWQPVSTPCGHTFCLSCLNRSLDHRPSCPLCKASLVKILADRRFLQCDFVDAITRRVFPEEFAVREKQMQTELDTLSEAGRDPNCPIPIFVATVALPFVPCPLHVFEPRYKLMIRRCMESGTREFGMCGPVDNFGYYDYGTTLEIRDIRYLPDGRSVLNTVGKRRFKVVQRSERDGYNVATVQFVEDDTSLPMDETKKLHDQVRRNVETWLGRMPAAARRQIFDCYGEMPAVELNYWTKPHGPDWLWWLASVLPIHHLTKYSLLGMVQLRQRILLLQQNLLRFLKDTWRMEVPKP</sequence>
<evidence type="ECO:0000256" key="1">
    <source>
        <dbReference type="ARBA" id="ARBA00022723"/>
    </source>
</evidence>
<evidence type="ECO:0000259" key="7">
    <source>
        <dbReference type="PROSITE" id="PS51787"/>
    </source>
</evidence>
<dbReference type="Pfam" id="PF13923">
    <property type="entry name" value="zf-C3HC4_2"/>
    <property type="match status" value="1"/>
</dbReference>